<dbReference type="AlphaFoldDB" id="A0A429ZSG2"/>
<protein>
    <recommendedName>
        <fullName evidence="3">Phage tail protein</fullName>
    </recommendedName>
</protein>
<dbReference type="EMBL" id="NGJU01000006">
    <property type="protein sequence ID" value="RST96662.1"/>
    <property type="molecule type" value="Genomic_DNA"/>
</dbReference>
<proteinExistence type="predicted"/>
<accession>A0A429ZSG2</accession>
<organism evidence="1 2">
    <name type="scientific">Vagococcus salmoninarum</name>
    <dbReference type="NCBI Taxonomy" id="2739"/>
    <lineage>
        <taxon>Bacteria</taxon>
        <taxon>Bacillati</taxon>
        <taxon>Bacillota</taxon>
        <taxon>Bacilli</taxon>
        <taxon>Lactobacillales</taxon>
        <taxon>Enterococcaceae</taxon>
        <taxon>Vagococcus</taxon>
    </lineage>
</organism>
<keyword evidence="2" id="KW-1185">Reference proteome</keyword>
<sequence length="256" mass="29724">MKLLEVGNILDGIFELNGRSSEEFPVYIRERPPKNKAQRVVELTESTGVNGAILFDKQYYRNVPIKLNCFYRVNSYESIQNIEDLITEFLDTRGKYVDFIPYWDKEFIYQVIVTDEPIFSGTRDTMLAVPFSFSLSAKPFKLKIRGQDVITFDRPFTIYNNERYSSDPEIKIYGNGSVTLLINGRQLKIEDINEHIIINADPEIQEVYKENAGILINQNNKFKSNYMPYFDPGKNEVSWVGAVSKIEVKGRWQTKL</sequence>
<evidence type="ECO:0000313" key="1">
    <source>
        <dbReference type="EMBL" id="RST96662.1"/>
    </source>
</evidence>
<dbReference type="Proteomes" id="UP000287239">
    <property type="component" value="Unassembled WGS sequence"/>
</dbReference>
<evidence type="ECO:0008006" key="3">
    <source>
        <dbReference type="Google" id="ProtNLM"/>
    </source>
</evidence>
<evidence type="ECO:0000313" key="2">
    <source>
        <dbReference type="Proteomes" id="UP000287239"/>
    </source>
</evidence>
<name>A0A429ZSG2_9ENTE</name>
<comment type="caution">
    <text evidence="1">The sequence shown here is derived from an EMBL/GenBank/DDBJ whole genome shotgun (WGS) entry which is preliminary data.</text>
</comment>
<reference evidence="1 2" key="1">
    <citation type="submission" date="2017-05" db="EMBL/GenBank/DDBJ databases">
        <title>Vagococcus spp. assemblies.</title>
        <authorList>
            <person name="Gulvik C.A."/>
        </authorList>
    </citation>
    <scope>NUCLEOTIDE SEQUENCE [LARGE SCALE GENOMIC DNA]</scope>
    <source>
        <strain evidence="1 2">NCFB 2777</strain>
    </source>
</reference>
<gene>
    <name evidence="1" type="ORF">CBF35_05365</name>
</gene>